<dbReference type="InterPro" id="IPR016162">
    <property type="entry name" value="Ald_DH_N"/>
</dbReference>
<evidence type="ECO:0000259" key="2">
    <source>
        <dbReference type="Pfam" id="PF00171"/>
    </source>
</evidence>
<feature type="signal peptide" evidence="1">
    <location>
        <begin position="1"/>
        <end position="26"/>
    </location>
</feature>
<dbReference type="InterPro" id="IPR015590">
    <property type="entry name" value="Aldehyde_DH_dom"/>
</dbReference>
<sequence length="107" mass="12323">MPIENRANFSCLLLIFSSFFHRYGLAAAVMSKDVKRCERFTKAFQTGIIWINCSQPTFNQLPWGGKKRSGFGRDLGEWGLESFLNIKQVTEYTSAEPWAFYKSPSRN</sequence>
<gene>
    <name evidence="3" type="ORF">H5410_033742</name>
</gene>
<feature type="chain" id="PRO_5039904622" description="Aldehyde dehydrogenase domain-containing protein" evidence="1">
    <location>
        <begin position="27"/>
        <end position="107"/>
    </location>
</feature>
<proteinExistence type="predicted"/>
<evidence type="ECO:0000313" key="3">
    <source>
        <dbReference type="EMBL" id="KAG5602372.1"/>
    </source>
</evidence>
<dbReference type="OrthoDB" id="310895at2759"/>
<dbReference type="Pfam" id="PF00171">
    <property type="entry name" value="Aldedh"/>
    <property type="match status" value="1"/>
</dbReference>
<dbReference type="SUPFAM" id="SSF53720">
    <property type="entry name" value="ALDH-like"/>
    <property type="match status" value="1"/>
</dbReference>
<dbReference type="Gene3D" id="3.40.605.10">
    <property type="entry name" value="Aldehyde Dehydrogenase, Chain A, domain 1"/>
    <property type="match status" value="1"/>
</dbReference>
<keyword evidence="4" id="KW-1185">Reference proteome</keyword>
<dbReference type="InterPro" id="IPR016161">
    <property type="entry name" value="Ald_DH/histidinol_DH"/>
</dbReference>
<dbReference type="EMBL" id="JACXVP010000006">
    <property type="protein sequence ID" value="KAG5602372.1"/>
    <property type="molecule type" value="Genomic_DNA"/>
</dbReference>
<dbReference type="Gene3D" id="3.40.309.10">
    <property type="entry name" value="Aldehyde Dehydrogenase, Chain A, domain 2"/>
    <property type="match status" value="1"/>
</dbReference>
<comment type="caution">
    <text evidence="3">The sequence shown here is derived from an EMBL/GenBank/DDBJ whole genome shotgun (WGS) entry which is preliminary data.</text>
</comment>
<dbReference type="GO" id="GO:0016620">
    <property type="term" value="F:oxidoreductase activity, acting on the aldehyde or oxo group of donors, NAD or NADP as acceptor"/>
    <property type="evidence" value="ECO:0007669"/>
    <property type="project" value="InterPro"/>
</dbReference>
<keyword evidence="1" id="KW-0732">Signal</keyword>
<accession>A0A9J5YTG9</accession>
<dbReference type="InterPro" id="IPR016163">
    <property type="entry name" value="Ald_DH_C"/>
</dbReference>
<evidence type="ECO:0000313" key="4">
    <source>
        <dbReference type="Proteomes" id="UP000824120"/>
    </source>
</evidence>
<dbReference type="AlphaFoldDB" id="A0A9J5YTG9"/>
<protein>
    <recommendedName>
        <fullName evidence="2">Aldehyde dehydrogenase domain-containing protein</fullName>
    </recommendedName>
</protein>
<evidence type="ECO:0000256" key="1">
    <source>
        <dbReference type="SAM" id="SignalP"/>
    </source>
</evidence>
<dbReference type="Proteomes" id="UP000824120">
    <property type="component" value="Chromosome 6"/>
</dbReference>
<dbReference type="PANTHER" id="PTHR42804">
    <property type="entry name" value="ALDEHYDE DEHYDROGENASE"/>
    <property type="match status" value="1"/>
</dbReference>
<feature type="domain" description="Aldehyde dehydrogenase" evidence="2">
    <location>
        <begin position="22"/>
        <end position="89"/>
    </location>
</feature>
<dbReference type="PANTHER" id="PTHR42804:SF1">
    <property type="entry name" value="ALDEHYDE DEHYDROGENASE-RELATED"/>
    <property type="match status" value="1"/>
</dbReference>
<name>A0A9J5YTG9_SOLCO</name>
<organism evidence="3 4">
    <name type="scientific">Solanum commersonii</name>
    <name type="common">Commerson's wild potato</name>
    <name type="synonym">Commerson's nightshade</name>
    <dbReference type="NCBI Taxonomy" id="4109"/>
    <lineage>
        <taxon>Eukaryota</taxon>
        <taxon>Viridiplantae</taxon>
        <taxon>Streptophyta</taxon>
        <taxon>Embryophyta</taxon>
        <taxon>Tracheophyta</taxon>
        <taxon>Spermatophyta</taxon>
        <taxon>Magnoliopsida</taxon>
        <taxon>eudicotyledons</taxon>
        <taxon>Gunneridae</taxon>
        <taxon>Pentapetalae</taxon>
        <taxon>asterids</taxon>
        <taxon>lamiids</taxon>
        <taxon>Solanales</taxon>
        <taxon>Solanaceae</taxon>
        <taxon>Solanoideae</taxon>
        <taxon>Solaneae</taxon>
        <taxon>Solanum</taxon>
    </lineage>
</organism>
<reference evidence="3 4" key="1">
    <citation type="submission" date="2020-09" db="EMBL/GenBank/DDBJ databases">
        <title>De no assembly of potato wild relative species, Solanum commersonii.</title>
        <authorList>
            <person name="Cho K."/>
        </authorList>
    </citation>
    <scope>NUCLEOTIDE SEQUENCE [LARGE SCALE GENOMIC DNA]</scope>
    <source>
        <strain evidence="3">LZ3.2</strain>
        <tissue evidence="3">Leaf</tissue>
    </source>
</reference>